<proteinExistence type="inferred from homology"/>
<dbReference type="GO" id="GO:0005681">
    <property type="term" value="C:spliceosomal complex"/>
    <property type="evidence" value="ECO:0007669"/>
    <property type="project" value="UniProtKB-KW"/>
</dbReference>
<comment type="caution">
    <text evidence="10">The sequence shown here is derived from an EMBL/GenBank/DDBJ whole genome shotgun (WGS) entry which is preliminary data.</text>
</comment>
<dbReference type="GO" id="GO:0120114">
    <property type="term" value="C:Sm-like protein family complex"/>
    <property type="evidence" value="ECO:0007669"/>
    <property type="project" value="UniProtKB-ARBA"/>
</dbReference>
<dbReference type="CDD" id="cd01730">
    <property type="entry name" value="LSm3"/>
    <property type="match status" value="1"/>
</dbReference>
<keyword evidence="5" id="KW-0694">RNA-binding</keyword>
<dbReference type="InterPro" id="IPR034105">
    <property type="entry name" value="Lsm3"/>
</dbReference>
<reference evidence="10 11" key="1">
    <citation type="journal article" date="2018" name="IMA Fungus">
        <title>IMA Genome-F 9: Draft genome sequence of Annulohypoxylon stygium, Aspergillus mulundensis, Berkeleyomyces basicola (syn. Thielaviopsis basicola), Ceratocystis smalleyi, two Cercospora beticola strains, Coleophoma cylindrospora, Fusarium fracticaudum, Phialophora cf. hyalina, and Morchella septimelata.</title>
        <authorList>
            <person name="Wingfield B.D."/>
            <person name="Bills G.F."/>
            <person name="Dong Y."/>
            <person name="Huang W."/>
            <person name="Nel W.J."/>
            <person name="Swalarsk-Parry B.S."/>
            <person name="Vaghefi N."/>
            <person name="Wilken P.M."/>
            <person name="An Z."/>
            <person name="de Beer Z.W."/>
            <person name="De Vos L."/>
            <person name="Chen L."/>
            <person name="Duong T.A."/>
            <person name="Gao Y."/>
            <person name="Hammerbacher A."/>
            <person name="Kikkert J.R."/>
            <person name="Li Y."/>
            <person name="Li H."/>
            <person name="Li K."/>
            <person name="Li Q."/>
            <person name="Liu X."/>
            <person name="Ma X."/>
            <person name="Naidoo K."/>
            <person name="Pethybridge S.J."/>
            <person name="Sun J."/>
            <person name="Steenkamp E.T."/>
            <person name="van der Nest M.A."/>
            <person name="van Wyk S."/>
            <person name="Wingfield M.J."/>
            <person name="Xiong C."/>
            <person name="Yue Q."/>
            <person name="Zhang X."/>
        </authorList>
    </citation>
    <scope>NUCLEOTIDE SEQUENCE [LARGE SCALE GENOMIC DNA]</scope>
    <source>
        <strain evidence="10 11">BP 5553</strain>
    </source>
</reference>
<dbReference type="GO" id="GO:0000398">
    <property type="term" value="P:mRNA splicing, via spliceosome"/>
    <property type="evidence" value="ECO:0007669"/>
    <property type="project" value="InterPro"/>
</dbReference>
<evidence type="ECO:0000256" key="1">
    <source>
        <dbReference type="ARBA" id="ARBA00004123"/>
    </source>
</evidence>
<dbReference type="EMBL" id="NPIC01000002">
    <property type="protein sequence ID" value="RDL39774.1"/>
    <property type="molecule type" value="Genomic_DNA"/>
</dbReference>
<accession>A0A370TW65</accession>
<dbReference type="InterPro" id="IPR047575">
    <property type="entry name" value="Sm"/>
</dbReference>
<dbReference type="OrthoDB" id="29543at2759"/>
<dbReference type="GeneID" id="43596963"/>
<comment type="subcellular location">
    <subcellularLocation>
        <location evidence="1">Nucleus</location>
    </subcellularLocation>
</comment>
<organism evidence="10 11">
    <name type="scientific">Venustampulla echinocandica</name>
    <dbReference type="NCBI Taxonomy" id="2656787"/>
    <lineage>
        <taxon>Eukaryota</taxon>
        <taxon>Fungi</taxon>
        <taxon>Dikarya</taxon>
        <taxon>Ascomycota</taxon>
        <taxon>Pezizomycotina</taxon>
        <taxon>Leotiomycetes</taxon>
        <taxon>Helotiales</taxon>
        <taxon>Pleuroascaceae</taxon>
        <taxon>Venustampulla</taxon>
    </lineage>
</organism>
<evidence type="ECO:0000259" key="9">
    <source>
        <dbReference type="PROSITE" id="PS52002"/>
    </source>
</evidence>
<keyword evidence="8" id="KW-0687">Ribonucleoprotein</keyword>
<comment type="similarity">
    <text evidence="2">Belongs to the snRNP Sm proteins family.</text>
</comment>
<keyword evidence="7" id="KW-0539">Nucleus</keyword>
<keyword evidence="4" id="KW-0747">Spliceosome</keyword>
<dbReference type="PROSITE" id="PS52002">
    <property type="entry name" value="SM"/>
    <property type="match status" value="1"/>
</dbReference>
<dbReference type="FunFam" id="2.30.30.100:FF:000036">
    <property type="entry name" value="U6 snRNA-associated Sm-like protein LSm3"/>
    <property type="match status" value="1"/>
</dbReference>
<evidence type="ECO:0000256" key="3">
    <source>
        <dbReference type="ARBA" id="ARBA00022664"/>
    </source>
</evidence>
<dbReference type="Pfam" id="PF01423">
    <property type="entry name" value="LSM"/>
    <property type="match status" value="1"/>
</dbReference>
<name>A0A370TW65_9HELO</name>
<gene>
    <name evidence="10" type="ORF">BP5553_04114</name>
</gene>
<dbReference type="GO" id="GO:0003723">
    <property type="term" value="F:RNA binding"/>
    <property type="evidence" value="ECO:0007669"/>
    <property type="project" value="UniProtKB-KW"/>
</dbReference>
<dbReference type="Proteomes" id="UP000254866">
    <property type="component" value="Unassembled WGS sequence"/>
</dbReference>
<dbReference type="Gene3D" id="2.30.30.100">
    <property type="match status" value="1"/>
</dbReference>
<evidence type="ECO:0000256" key="8">
    <source>
        <dbReference type="ARBA" id="ARBA00023274"/>
    </source>
</evidence>
<dbReference type="STRING" id="2656787.A0A370TW65"/>
<keyword evidence="6" id="KW-0508">mRNA splicing</keyword>
<dbReference type="SMART" id="SM00651">
    <property type="entry name" value="Sm"/>
    <property type="match status" value="1"/>
</dbReference>
<feature type="domain" description="Sm" evidence="9">
    <location>
        <begin position="86"/>
        <end position="163"/>
    </location>
</feature>
<dbReference type="AlphaFoldDB" id="A0A370TW65"/>
<protein>
    <recommendedName>
        <fullName evidence="9">Sm domain-containing protein</fullName>
    </recommendedName>
</protein>
<dbReference type="InterPro" id="IPR001163">
    <property type="entry name" value="Sm_dom_euk/arc"/>
</dbReference>
<dbReference type="InterPro" id="IPR040002">
    <property type="entry name" value="Sm-like_LSM3"/>
</dbReference>
<evidence type="ECO:0000256" key="5">
    <source>
        <dbReference type="ARBA" id="ARBA00022884"/>
    </source>
</evidence>
<dbReference type="SUPFAM" id="SSF50182">
    <property type="entry name" value="Sm-like ribonucleoproteins"/>
    <property type="match status" value="1"/>
</dbReference>
<evidence type="ECO:0000313" key="11">
    <source>
        <dbReference type="Proteomes" id="UP000254866"/>
    </source>
</evidence>
<sequence length="297" mass="32516">MVQLGSGEISWGRNGGSGAERNFLPSACVANPCSSTKSKSKSIRCRESIINAAGANNVALLPTPTHISISSAMADVEDGAAAPVSEPLDLVRLCLDEVVFVKLRGDRELKGRLHAYDSHCNLVLGDVQETVYVVEEDDDGDETVKKTIQKKSEMLFVRGKPARLLDLLFGIISADHPKATVLSSYLLKGFLEFEMNRAIRTLCNGDYILELLRQASAVKAEYKDLLEDGGYRHGLLRKREQLDLAKDPDPDPTTNNATNLQGRLETMAVSDMMRRVSPELPLSRNMLVGDSQWSGPS</sequence>
<dbReference type="PANTHER" id="PTHR13110">
    <property type="entry name" value="U6 SNRNA-ASSOCIATED SM-LIKE PROTEIN LSM3"/>
    <property type="match status" value="1"/>
</dbReference>
<evidence type="ECO:0000313" key="10">
    <source>
        <dbReference type="EMBL" id="RDL39774.1"/>
    </source>
</evidence>
<dbReference type="InterPro" id="IPR010920">
    <property type="entry name" value="LSM_dom_sf"/>
</dbReference>
<evidence type="ECO:0000256" key="7">
    <source>
        <dbReference type="ARBA" id="ARBA00023242"/>
    </source>
</evidence>
<keyword evidence="11" id="KW-1185">Reference proteome</keyword>
<evidence type="ECO:0000256" key="6">
    <source>
        <dbReference type="ARBA" id="ARBA00023187"/>
    </source>
</evidence>
<dbReference type="RefSeq" id="XP_031872430.1">
    <property type="nucleotide sequence ID" value="XM_032012737.1"/>
</dbReference>
<keyword evidence="3" id="KW-0507">mRNA processing</keyword>
<evidence type="ECO:0000256" key="4">
    <source>
        <dbReference type="ARBA" id="ARBA00022728"/>
    </source>
</evidence>
<evidence type="ECO:0000256" key="2">
    <source>
        <dbReference type="ARBA" id="ARBA00006850"/>
    </source>
</evidence>